<proteinExistence type="predicted"/>
<dbReference type="Proteomes" id="UP000799640">
    <property type="component" value="Unassembled WGS sequence"/>
</dbReference>
<accession>A0A6G1I1F3</accession>
<evidence type="ECO:0000256" key="1">
    <source>
        <dbReference type="SAM" id="MobiDB-lite"/>
    </source>
</evidence>
<feature type="region of interest" description="Disordered" evidence="1">
    <location>
        <begin position="1"/>
        <end position="59"/>
    </location>
</feature>
<gene>
    <name evidence="3" type="ORF">EJ06DRAFT_327486</name>
</gene>
<evidence type="ECO:0000259" key="2">
    <source>
        <dbReference type="Pfam" id="PF06985"/>
    </source>
</evidence>
<dbReference type="PANTHER" id="PTHR33112">
    <property type="entry name" value="DOMAIN PROTEIN, PUTATIVE-RELATED"/>
    <property type="match status" value="1"/>
</dbReference>
<reference evidence="3" key="1">
    <citation type="journal article" date="2020" name="Stud. Mycol.">
        <title>101 Dothideomycetes genomes: a test case for predicting lifestyles and emergence of pathogens.</title>
        <authorList>
            <person name="Haridas S."/>
            <person name="Albert R."/>
            <person name="Binder M."/>
            <person name="Bloem J."/>
            <person name="Labutti K."/>
            <person name="Salamov A."/>
            <person name="Andreopoulos B."/>
            <person name="Baker S."/>
            <person name="Barry K."/>
            <person name="Bills G."/>
            <person name="Bluhm B."/>
            <person name="Cannon C."/>
            <person name="Castanera R."/>
            <person name="Culley D."/>
            <person name="Daum C."/>
            <person name="Ezra D."/>
            <person name="Gonzalez J."/>
            <person name="Henrissat B."/>
            <person name="Kuo A."/>
            <person name="Liang C."/>
            <person name="Lipzen A."/>
            <person name="Lutzoni F."/>
            <person name="Magnuson J."/>
            <person name="Mondo S."/>
            <person name="Nolan M."/>
            <person name="Ohm R."/>
            <person name="Pangilinan J."/>
            <person name="Park H.-J."/>
            <person name="Ramirez L."/>
            <person name="Alfaro M."/>
            <person name="Sun H."/>
            <person name="Tritt A."/>
            <person name="Yoshinaga Y."/>
            <person name="Zwiers L.-H."/>
            <person name="Turgeon B."/>
            <person name="Goodwin S."/>
            <person name="Spatafora J."/>
            <person name="Crous P."/>
            <person name="Grigoriev I."/>
        </authorList>
    </citation>
    <scope>NUCLEOTIDE SEQUENCE</scope>
    <source>
        <strain evidence="3">CBS 262.69</strain>
    </source>
</reference>
<dbReference type="InterPro" id="IPR010730">
    <property type="entry name" value="HET"/>
</dbReference>
<dbReference type="EMBL" id="ML996691">
    <property type="protein sequence ID" value="KAF2402143.1"/>
    <property type="molecule type" value="Genomic_DNA"/>
</dbReference>
<dbReference type="AlphaFoldDB" id="A0A6G1I1F3"/>
<organism evidence="3 4">
    <name type="scientific">Trichodelitschia bisporula</name>
    <dbReference type="NCBI Taxonomy" id="703511"/>
    <lineage>
        <taxon>Eukaryota</taxon>
        <taxon>Fungi</taxon>
        <taxon>Dikarya</taxon>
        <taxon>Ascomycota</taxon>
        <taxon>Pezizomycotina</taxon>
        <taxon>Dothideomycetes</taxon>
        <taxon>Dothideomycetes incertae sedis</taxon>
        <taxon>Phaeotrichales</taxon>
        <taxon>Phaeotrichaceae</taxon>
        <taxon>Trichodelitschia</taxon>
    </lineage>
</organism>
<evidence type="ECO:0000313" key="4">
    <source>
        <dbReference type="Proteomes" id="UP000799640"/>
    </source>
</evidence>
<dbReference type="PANTHER" id="PTHR33112:SF12">
    <property type="entry name" value="HETEROKARYON INCOMPATIBILITY DOMAIN-CONTAINING PROTEIN"/>
    <property type="match status" value="1"/>
</dbReference>
<dbReference type="Pfam" id="PF06985">
    <property type="entry name" value="HET"/>
    <property type="match status" value="1"/>
</dbReference>
<name>A0A6G1I1F3_9PEZI</name>
<sequence length="798" mass="88103">MAKGREPPKSTRGPSQAHGAVHKSGPASRVGKPILKRATPLGAPTTTRQPVLASPPSSPVPSGLCEGCIQTAASLRSHLMHKVETPALGDVSDQPCEDCFKMLTTPIKRRLMYDVESPALVAPVLSCALTKGPCSLCDPSRAPWHTPLEPGVLSRALRTPNCALCALLAHAWHTTVATHDWQKDPTFGRIFDSANLSVHFSVSSTGTQHVYFSEPADRASFSLWYWNAPRVNMRLLADDAHLVTPPGEVARECARMPESQVNRMLLKAWYKACLCGHSRCAAPKKVFPDDPGHKANVPVEMRLLDVQRRCVVDAPPGASWVALSYVWAGSNTVMLEQRTKDALYTPGGLDAVLSDTVQDALEAVEALEERYLWVDALCIFQDSEADKEMQILQMDAVYSSAALTIVAASVDAEPGLPGWRASSRPERPVFDIQGQRFVIGAQSMRMVMQSTPWSRRGWTWQEHLLSSRLMIFSEGQSIFACQSGIAYEDVIEPFLPSDPSNTRLAPLLQTDSGQYSGPEGSPNMIASYSVAVSDYTARKLSFDSDAVNAAAGVLSRLGDFLEARFVVGLPEDVLFEWSLVWIPWQAPERRREEWPTWAWAGWIGQVEYPRMSHLTEAQWGQPTFQPCQREVEEWMICAGDGSVYKPGQSDRSGIVDLQLPVHLCFATRCITLERETTPYTALSRSRLRACRIAPGETGVFKIFAGQVWVGAMTMIVPPDAKRAAREPCDLVLLSSFSDKISFHSYLKIARFDSRLGHGKKMYHVMLVEWKEDVAVRVGVGHIHERGMEGAVLRDVVLA</sequence>
<feature type="domain" description="Heterokaryon incompatibility" evidence="2">
    <location>
        <begin position="320"/>
        <end position="462"/>
    </location>
</feature>
<evidence type="ECO:0000313" key="3">
    <source>
        <dbReference type="EMBL" id="KAF2402143.1"/>
    </source>
</evidence>
<protein>
    <submittedName>
        <fullName evidence="3">HET-domain-containing protein</fullName>
    </submittedName>
</protein>
<keyword evidence="4" id="KW-1185">Reference proteome</keyword>
<dbReference type="OrthoDB" id="2958217at2759"/>